<evidence type="ECO:0000313" key="9">
    <source>
        <dbReference type="Proteomes" id="UP001241603"/>
    </source>
</evidence>
<accession>A0ABU0HD77</accession>
<evidence type="ECO:0000256" key="1">
    <source>
        <dbReference type="ARBA" id="ARBA00004167"/>
    </source>
</evidence>
<dbReference type="InterPro" id="IPR012413">
    <property type="entry name" value="BA14K"/>
</dbReference>
<dbReference type="RefSeq" id="WP_266350567.1">
    <property type="nucleotide sequence ID" value="NZ_JAPKNG010000006.1"/>
</dbReference>
<feature type="signal peptide" evidence="7">
    <location>
        <begin position="1"/>
        <end position="24"/>
    </location>
</feature>
<feature type="chain" id="PRO_5046942854" description="Lectin-like protein BA14k" evidence="7">
    <location>
        <begin position="25"/>
        <end position="163"/>
    </location>
</feature>
<evidence type="ECO:0000256" key="3">
    <source>
        <dbReference type="ARBA" id="ARBA00020552"/>
    </source>
</evidence>
<organism evidence="8 9">
    <name type="scientific">Kaistia dalseonensis</name>
    <dbReference type="NCBI Taxonomy" id="410840"/>
    <lineage>
        <taxon>Bacteria</taxon>
        <taxon>Pseudomonadati</taxon>
        <taxon>Pseudomonadota</taxon>
        <taxon>Alphaproteobacteria</taxon>
        <taxon>Hyphomicrobiales</taxon>
        <taxon>Kaistiaceae</taxon>
        <taxon>Kaistia</taxon>
    </lineage>
</organism>
<name>A0ABU0HD77_9HYPH</name>
<dbReference type="Proteomes" id="UP001241603">
    <property type="component" value="Unassembled WGS sequence"/>
</dbReference>
<evidence type="ECO:0000313" key="8">
    <source>
        <dbReference type="EMBL" id="MDQ0439675.1"/>
    </source>
</evidence>
<comment type="subcellular location">
    <subcellularLocation>
        <location evidence="1">Membrane</location>
        <topology evidence="1">Single-pass membrane protein</topology>
    </subcellularLocation>
</comment>
<dbReference type="Pfam" id="PF07886">
    <property type="entry name" value="BA14K"/>
    <property type="match status" value="1"/>
</dbReference>
<keyword evidence="9" id="KW-1185">Reference proteome</keyword>
<sequence length="163" mass="16742">MKKSVIAIVAGLGALAISMGTAAAQSRYCDGFARDYADQNSRGSVAGGAVAGGVMGAVGGAVLGGIINGNRGAGTGAAIGGASGALIGAGQGSRQWQSLYDQAYNDCMIRRSSARPAPPPPPPGAGFRPWTPEWYDYCARRYRSFNPNTGYFVANGGQRQFCR</sequence>
<comment type="caution">
    <text evidence="8">The sequence shown here is derived from an EMBL/GenBank/DDBJ whole genome shotgun (WGS) entry which is preliminary data.</text>
</comment>
<comment type="similarity">
    <text evidence="2">Belongs to the BA14k family.</text>
</comment>
<gene>
    <name evidence="8" type="ORF">QO014_004081</name>
</gene>
<proteinExistence type="inferred from homology"/>
<keyword evidence="4" id="KW-1003">Cell membrane</keyword>
<evidence type="ECO:0000256" key="7">
    <source>
        <dbReference type="SAM" id="SignalP"/>
    </source>
</evidence>
<evidence type="ECO:0000256" key="2">
    <source>
        <dbReference type="ARBA" id="ARBA00010270"/>
    </source>
</evidence>
<keyword evidence="7" id="KW-0732">Signal</keyword>
<dbReference type="EMBL" id="JAUSVO010000006">
    <property type="protein sequence ID" value="MDQ0439675.1"/>
    <property type="molecule type" value="Genomic_DNA"/>
</dbReference>
<reference evidence="8 9" key="1">
    <citation type="submission" date="2023-07" db="EMBL/GenBank/DDBJ databases">
        <title>Genomic Encyclopedia of Type Strains, Phase IV (KMG-IV): sequencing the most valuable type-strain genomes for metagenomic binning, comparative biology and taxonomic classification.</title>
        <authorList>
            <person name="Goeker M."/>
        </authorList>
    </citation>
    <scope>NUCLEOTIDE SEQUENCE [LARGE SCALE GENOMIC DNA]</scope>
    <source>
        <strain evidence="8 9">B6-8</strain>
    </source>
</reference>
<evidence type="ECO:0000256" key="4">
    <source>
        <dbReference type="ARBA" id="ARBA00022475"/>
    </source>
</evidence>
<comment type="function">
    <text evidence="6">Has immunoglobulin-binding and hemagglutination properties, and can bind to mannose. Essential for virulence. May be involved in LPS biosynthesis or polysaccharide transport.</text>
</comment>
<keyword evidence="4" id="KW-0472">Membrane</keyword>
<keyword evidence="5" id="KW-0430">Lectin</keyword>
<protein>
    <recommendedName>
        <fullName evidence="3">Lectin-like protein BA14k</fullName>
    </recommendedName>
</protein>
<evidence type="ECO:0000256" key="5">
    <source>
        <dbReference type="ARBA" id="ARBA00022734"/>
    </source>
</evidence>
<evidence type="ECO:0000256" key="6">
    <source>
        <dbReference type="ARBA" id="ARBA00025321"/>
    </source>
</evidence>